<dbReference type="InterPro" id="IPR003607">
    <property type="entry name" value="HD/PDEase_dom"/>
</dbReference>
<feature type="transmembrane region" description="Helical" evidence="4">
    <location>
        <begin position="194"/>
        <end position="217"/>
    </location>
</feature>
<dbReference type="AlphaFoldDB" id="A0A848MCZ2"/>
<dbReference type="Proteomes" id="UP000565468">
    <property type="component" value="Unassembled WGS sequence"/>
</dbReference>
<dbReference type="CDD" id="cd00077">
    <property type="entry name" value="HDc"/>
    <property type="match status" value="1"/>
</dbReference>
<dbReference type="SMART" id="SM00471">
    <property type="entry name" value="HDc"/>
    <property type="match status" value="1"/>
</dbReference>
<dbReference type="RefSeq" id="WP_169506882.1">
    <property type="nucleotide sequence ID" value="NZ_JABBPN010000030.1"/>
</dbReference>
<dbReference type="PROSITE" id="PS50885">
    <property type="entry name" value="HAMP"/>
    <property type="match status" value="1"/>
</dbReference>
<protein>
    <submittedName>
        <fullName evidence="8">HD domain-containing protein</fullName>
    </submittedName>
</protein>
<comment type="subcellular location">
    <subcellularLocation>
        <location evidence="1">Cell membrane</location>
    </subcellularLocation>
</comment>
<feature type="transmembrane region" description="Helical" evidence="4">
    <location>
        <begin position="229"/>
        <end position="250"/>
    </location>
</feature>
<keyword evidence="2" id="KW-1003">Cell membrane</keyword>
<dbReference type="PANTHER" id="PTHR43155:SF2">
    <property type="entry name" value="CYCLIC DI-GMP PHOSPHODIESTERASE PA4108"/>
    <property type="match status" value="1"/>
</dbReference>
<keyword evidence="4" id="KW-0812">Transmembrane</keyword>
<feature type="transmembrane region" description="Helical" evidence="4">
    <location>
        <begin position="99"/>
        <end position="123"/>
    </location>
</feature>
<sequence length="505" mass="56691">MQLYKSFLHQLIRNYVIGSLIAVAVVGGVMLTTTVKFSYIEGIRLLGVIGGSFFIMLTAEFYYFFKHLRLIREALQDQDAGLGKLEEAYLRAHRMPRQAVYRIFGPHLLGLAIPAAGVTIWMIQHGLLQIPLFYVWIGALGAIMIASCHAMIEFFLTAAAIRPVVKELRRQALNRYGVDFSLEGHVFTAIRTKFLLSTMLIGTCPLFLFSLAAQVRIEEFSELMAQDYWGWAGIILLLGVGFAYIGALLMTQDVNRPIRQLYKAMDTVKEGRFVQTSNLYSDEFSSLIAGFNMMVRGLQMREERNRKLLESYFAALAAALDARDPYTAGHSLRVAEYSVLIGQLAGLNEQNIDFLHKTALLHDIGKIGVRDNILLKEGKLTDEEFSQVKAHPAQGENILRQIEPADAMAPFLEGVRSHHERYDGKGYPDGLSGKDIPLFGRIIAVADAYDAMTSDRPYRRGMSSAEALDILENGRGTQWDPDFAGMFVRYMRANEGQLKEAAHWV</sequence>
<feature type="transmembrane region" description="Helical" evidence="4">
    <location>
        <begin position="43"/>
        <end position="65"/>
    </location>
</feature>
<evidence type="ECO:0000256" key="2">
    <source>
        <dbReference type="ARBA" id="ARBA00022475"/>
    </source>
</evidence>
<evidence type="ECO:0000256" key="3">
    <source>
        <dbReference type="ARBA" id="ARBA00023136"/>
    </source>
</evidence>
<name>A0A848MCZ2_PAELE</name>
<evidence type="ECO:0000256" key="1">
    <source>
        <dbReference type="ARBA" id="ARBA00004236"/>
    </source>
</evidence>
<feature type="domain" description="HD" evidence="6">
    <location>
        <begin position="327"/>
        <end position="452"/>
    </location>
</feature>
<feature type="transmembrane region" description="Helical" evidence="4">
    <location>
        <begin position="12"/>
        <end position="31"/>
    </location>
</feature>
<evidence type="ECO:0000313" key="9">
    <source>
        <dbReference type="Proteomes" id="UP000565468"/>
    </source>
</evidence>
<dbReference type="SUPFAM" id="SSF109604">
    <property type="entry name" value="HD-domain/PDEase-like"/>
    <property type="match status" value="1"/>
</dbReference>
<feature type="domain" description="HAMP" evidence="5">
    <location>
        <begin position="252"/>
        <end position="303"/>
    </location>
</feature>
<gene>
    <name evidence="8" type="ORF">HII30_20360</name>
</gene>
<dbReference type="PROSITE" id="PS51831">
    <property type="entry name" value="HD"/>
    <property type="match status" value="1"/>
</dbReference>
<accession>A0A848MCZ2</accession>
<dbReference type="Gene3D" id="1.10.3210.10">
    <property type="entry name" value="Hypothetical protein af1432"/>
    <property type="match status" value="1"/>
</dbReference>
<dbReference type="Pfam" id="PF13487">
    <property type="entry name" value="HD_5"/>
    <property type="match status" value="1"/>
</dbReference>
<dbReference type="Gene3D" id="6.10.340.10">
    <property type="match status" value="1"/>
</dbReference>
<feature type="transmembrane region" description="Helical" evidence="4">
    <location>
        <begin position="135"/>
        <end position="161"/>
    </location>
</feature>
<evidence type="ECO:0000259" key="7">
    <source>
        <dbReference type="PROSITE" id="PS51832"/>
    </source>
</evidence>
<evidence type="ECO:0000259" key="5">
    <source>
        <dbReference type="PROSITE" id="PS50885"/>
    </source>
</evidence>
<dbReference type="EMBL" id="JABBPN010000030">
    <property type="protein sequence ID" value="NMO98109.1"/>
    <property type="molecule type" value="Genomic_DNA"/>
</dbReference>
<dbReference type="SMART" id="SM00304">
    <property type="entry name" value="HAMP"/>
    <property type="match status" value="1"/>
</dbReference>
<organism evidence="8 9">
    <name type="scientific">Paenibacillus lemnae</name>
    <dbReference type="NCBI Taxonomy" id="1330551"/>
    <lineage>
        <taxon>Bacteria</taxon>
        <taxon>Bacillati</taxon>
        <taxon>Bacillota</taxon>
        <taxon>Bacilli</taxon>
        <taxon>Bacillales</taxon>
        <taxon>Paenibacillaceae</taxon>
        <taxon>Paenibacillus</taxon>
    </lineage>
</organism>
<dbReference type="PROSITE" id="PS51832">
    <property type="entry name" value="HD_GYP"/>
    <property type="match status" value="1"/>
</dbReference>
<evidence type="ECO:0000256" key="4">
    <source>
        <dbReference type="SAM" id="Phobius"/>
    </source>
</evidence>
<dbReference type="InterPro" id="IPR006674">
    <property type="entry name" value="HD_domain"/>
</dbReference>
<feature type="domain" description="HD-GYP" evidence="7">
    <location>
        <begin position="305"/>
        <end position="503"/>
    </location>
</feature>
<comment type="caution">
    <text evidence="8">The sequence shown here is derived from an EMBL/GenBank/DDBJ whole genome shotgun (WGS) entry which is preliminary data.</text>
</comment>
<evidence type="ECO:0000259" key="6">
    <source>
        <dbReference type="PROSITE" id="PS51831"/>
    </source>
</evidence>
<dbReference type="InterPro" id="IPR037522">
    <property type="entry name" value="HD_GYP_dom"/>
</dbReference>
<dbReference type="InterPro" id="IPR003660">
    <property type="entry name" value="HAMP_dom"/>
</dbReference>
<keyword evidence="4" id="KW-1133">Transmembrane helix</keyword>
<dbReference type="GO" id="GO:0005886">
    <property type="term" value="C:plasma membrane"/>
    <property type="evidence" value="ECO:0007669"/>
    <property type="project" value="UniProtKB-SubCell"/>
</dbReference>
<dbReference type="GO" id="GO:0007165">
    <property type="term" value="P:signal transduction"/>
    <property type="evidence" value="ECO:0007669"/>
    <property type="project" value="InterPro"/>
</dbReference>
<dbReference type="CDD" id="cd06225">
    <property type="entry name" value="HAMP"/>
    <property type="match status" value="1"/>
</dbReference>
<keyword evidence="3 4" id="KW-0472">Membrane</keyword>
<evidence type="ECO:0000313" key="8">
    <source>
        <dbReference type="EMBL" id="NMO98109.1"/>
    </source>
</evidence>
<dbReference type="PANTHER" id="PTHR43155">
    <property type="entry name" value="CYCLIC DI-GMP PHOSPHODIESTERASE PA4108-RELATED"/>
    <property type="match status" value="1"/>
</dbReference>
<keyword evidence="9" id="KW-1185">Reference proteome</keyword>
<reference evidence="8 9" key="1">
    <citation type="submission" date="2020-04" db="EMBL/GenBank/DDBJ databases">
        <title>Paenibacillus algicola sp. nov., a novel marine bacterium producing alginate lyase.</title>
        <authorList>
            <person name="Huang H."/>
        </authorList>
    </citation>
    <scope>NUCLEOTIDE SEQUENCE [LARGE SCALE GENOMIC DNA]</scope>
    <source>
        <strain evidence="8 9">L7-75</strain>
    </source>
</reference>
<proteinExistence type="predicted"/>